<organism evidence="2 3">
    <name type="scientific">Macrophomina phaseolina</name>
    <dbReference type="NCBI Taxonomy" id="35725"/>
    <lineage>
        <taxon>Eukaryota</taxon>
        <taxon>Fungi</taxon>
        <taxon>Dikarya</taxon>
        <taxon>Ascomycota</taxon>
        <taxon>Pezizomycotina</taxon>
        <taxon>Dothideomycetes</taxon>
        <taxon>Dothideomycetes incertae sedis</taxon>
        <taxon>Botryosphaeriales</taxon>
        <taxon>Botryosphaeriaceae</taxon>
        <taxon>Macrophomina</taxon>
    </lineage>
</organism>
<feature type="domain" description="Heterokaryon incompatibility" evidence="1">
    <location>
        <begin position="64"/>
        <end position="227"/>
    </location>
</feature>
<name>A0ABQ8G666_9PEZI</name>
<proteinExistence type="predicted"/>
<accession>A0ABQ8G666</accession>
<evidence type="ECO:0000313" key="3">
    <source>
        <dbReference type="Proteomes" id="UP000774617"/>
    </source>
</evidence>
<reference evidence="2 3" key="1">
    <citation type="journal article" date="2021" name="Nat. Commun.">
        <title>Genetic determinants of endophytism in the Arabidopsis root mycobiome.</title>
        <authorList>
            <person name="Mesny F."/>
            <person name="Miyauchi S."/>
            <person name="Thiergart T."/>
            <person name="Pickel B."/>
            <person name="Atanasova L."/>
            <person name="Karlsson M."/>
            <person name="Huettel B."/>
            <person name="Barry K.W."/>
            <person name="Haridas S."/>
            <person name="Chen C."/>
            <person name="Bauer D."/>
            <person name="Andreopoulos W."/>
            <person name="Pangilinan J."/>
            <person name="LaButti K."/>
            <person name="Riley R."/>
            <person name="Lipzen A."/>
            <person name="Clum A."/>
            <person name="Drula E."/>
            <person name="Henrissat B."/>
            <person name="Kohler A."/>
            <person name="Grigoriev I.V."/>
            <person name="Martin F.M."/>
            <person name="Hacquard S."/>
        </authorList>
    </citation>
    <scope>NUCLEOTIDE SEQUENCE [LARGE SCALE GENOMIC DNA]</scope>
    <source>
        <strain evidence="2 3">MPI-SDFR-AT-0080</strain>
    </source>
</reference>
<dbReference type="Proteomes" id="UP000774617">
    <property type="component" value="Unassembled WGS sequence"/>
</dbReference>
<dbReference type="Pfam" id="PF26639">
    <property type="entry name" value="Het-6_barrel"/>
    <property type="match status" value="1"/>
</dbReference>
<dbReference type="InterPro" id="IPR052895">
    <property type="entry name" value="HetReg/Transcr_Mod"/>
</dbReference>
<keyword evidence="3" id="KW-1185">Reference proteome</keyword>
<dbReference type="PANTHER" id="PTHR24148">
    <property type="entry name" value="ANKYRIN REPEAT DOMAIN-CONTAINING PROTEIN 39 HOMOLOG-RELATED"/>
    <property type="match status" value="1"/>
</dbReference>
<dbReference type="PANTHER" id="PTHR24148:SF64">
    <property type="entry name" value="HETEROKARYON INCOMPATIBILITY DOMAIN-CONTAINING PROTEIN"/>
    <property type="match status" value="1"/>
</dbReference>
<dbReference type="EMBL" id="JAGTJR010000018">
    <property type="protein sequence ID" value="KAH7045967.1"/>
    <property type="molecule type" value="Genomic_DNA"/>
</dbReference>
<dbReference type="Pfam" id="PF06985">
    <property type="entry name" value="HET"/>
    <property type="match status" value="1"/>
</dbReference>
<dbReference type="InterPro" id="IPR010730">
    <property type="entry name" value="HET"/>
</dbReference>
<protein>
    <submittedName>
        <fullName evidence="2">Heterokaryon incompatibility protein-domain-containing protein</fullName>
    </submittedName>
</protein>
<comment type="caution">
    <text evidence="2">The sequence shown here is derived from an EMBL/GenBank/DDBJ whole genome shotgun (WGS) entry which is preliminary data.</text>
</comment>
<evidence type="ECO:0000259" key="1">
    <source>
        <dbReference type="Pfam" id="PF06985"/>
    </source>
</evidence>
<sequence>MPGQYKYRTLSRPTSIRLLHGCGLNQSPGRSFQEIDGTRVFGPEQYTAQEYSLQEANLDANPKFEALSYTWQSDPTKPTTSSQEVIRCDGHELAITQNLADALRRLSTVQRDAPIWIDAVCINQEDIAERNQQVNMMGRIYSSARAVVVWLGPTRVSDAEHMSVPQRRLQMMEALPQLAESSPADDHVDFRYAAGALKGFEITATTLVALAHVFDSPWFSRVWTIQEIMLANEVVVYSGPFEYPWKTMYNTALVVGALFNNIRPTGWLAAIDRKYVEGARLHVLMKRFGQPLRRRPLEFYFDLARSHGATDPRDKVFALLGLAEPEPRTEYLDADYSRTVQEVYLLCASYVLRGRTGLQLLSMVEDKSERSLTSLPSWVPDLSVAPKARRLRFREDAQREARIYEVIGTSLILEACSCAIVETVAEGIEDIMDELRPLSLLRMLSSHGAAYPTGERALHAICHALAAPVMGPQDIDADRLRKSFGRWVLLLFLKAIAWAEGYLGDRGHYLNRFLTEGSFLRRKSRDSLPKDWSESLHDALRTFGRVFAEDTAIDQEIASIKASLKESWETKEHEQISAKLRKPQDDFDSRFFTSYKGRRLFRTKEGFVGLGPESIRPGDQVFLLRDAHVPFILRSISSGVHELVGESYVHGFMEGQAYHGVREKMSKIKIM</sequence>
<evidence type="ECO:0000313" key="2">
    <source>
        <dbReference type="EMBL" id="KAH7045967.1"/>
    </source>
</evidence>
<gene>
    <name evidence="2" type="ORF">B0J12DRAFT_146870</name>
</gene>